<dbReference type="GO" id="GO:0047661">
    <property type="term" value="F:amino-acid racemase activity"/>
    <property type="evidence" value="ECO:0007669"/>
    <property type="project" value="InterPro"/>
</dbReference>
<dbReference type="InterPro" id="IPR015942">
    <property type="entry name" value="Asp/Glu/hydantoin_racemase"/>
</dbReference>
<dbReference type="PANTHER" id="PTHR21198:SF7">
    <property type="entry name" value="ASPARTATE-GLUTAMATE RACEMASE FAMILY"/>
    <property type="match status" value="1"/>
</dbReference>
<dbReference type="RefSeq" id="WP_066518378.1">
    <property type="nucleotide sequence ID" value="NZ_AP017655.1"/>
</dbReference>
<dbReference type="PANTHER" id="PTHR21198">
    <property type="entry name" value="GLUTAMATE RACEMASE"/>
    <property type="match status" value="1"/>
</dbReference>
<dbReference type="InterPro" id="IPR001920">
    <property type="entry name" value="Asp/Glu_race"/>
</dbReference>
<protein>
    <submittedName>
        <fullName evidence="3">Aspartate racemase</fullName>
    </submittedName>
</protein>
<gene>
    <name evidence="3" type="ORF">SCLO_1029020</name>
</gene>
<dbReference type="KEGG" id="sclo:SCLO_1029020"/>
<evidence type="ECO:0000313" key="3">
    <source>
        <dbReference type="EMBL" id="BAV65942.1"/>
    </source>
</evidence>
<evidence type="ECO:0000313" key="4">
    <source>
        <dbReference type="Proteomes" id="UP000218272"/>
    </source>
</evidence>
<dbReference type="NCBIfam" id="TIGR00035">
    <property type="entry name" value="asp_race"/>
    <property type="match status" value="1"/>
</dbReference>
<dbReference type="AlphaFoldDB" id="A0A1E1F626"/>
<sequence length="230" mass="25364">MRKLGLIGGLSWISTARYYEIINRAIHRAKGGFHSAPLLIESLNFADVGRSVTQEDWDGVAQRLVGSARRLEQAGAESLMICANSMHRVYDEVQAAVDVPIIHIAEVVGAQMAADHVEKAALIGTRNVMMEKFYRQRLVGHGVSLLPPDMELADRIDQMVYEELTLGKIGRESERFMKSELTDIAKEDVQAAVLACTELELVVDVKANVLPIYDCTSIHAMAGVDFILGQ</sequence>
<dbReference type="Gene3D" id="3.40.50.1860">
    <property type="match status" value="2"/>
</dbReference>
<dbReference type="InterPro" id="IPR004380">
    <property type="entry name" value="Asp_race"/>
</dbReference>
<accession>A0A1E1F626</accession>
<dbReference type="SUPFAM" id="SSF53681">
    <property type="entry name" value="Aspartate/glutamate racemase"/>
    <property type="match status" value="2"/>
</dbReference>
<dbReference type="Pfam" id="PF01177">
    <property type="entry name" value="Asp_Glu_race"/>
    <property type="match status" value="1"/>
</dbReference>
<keyword evidence="4" id="KW-1185">Reference proteome</keyword>
<comment type="similarity">
    <text evidence="1">Belongs to the aspartate/glutamate racemases family.</text>
</comment>
<reference evidence="3 4" key="1">
    <citation type="submission" date="2016-10" db="EMBL/GenBank/DDBJ databases">
        <title>Complete Genome Sequence of the Nonylphenol-Degrading Bacterium Sphingobium cloacae JCM 10874T.</title>
        <authorList>
            <person name="Ootsuka M."/>
            <person name="Nishizawa T."/>
            <person name="Ohta H."/>
        </authorList>
    </citation>
    <scope>NUCLEOTIDE SEQUENCE [LARGE SCALE GENOMIC DNA]</scope>
    <source>
        <strain evidence="3 4">JCM 10874</strain>
    </source>
</reference>
<dbReference type="OrthoDB" id="9803739at2"/>
<dbReference type="Proteomes" id="UP000218272">
    <property type="component" value="Chromosome SCLO_1"/>
</dbReference>
<name>A0A1E1F626_9SPHN</name>
<organism evidence="3 4">
    <name type="scientific">Sphingobium cloacae</name>
    <dbReference type="NCBI Taxonomy" id="120107"/>
    <lineage>
        <taxon>Bacteria</taxon>
        <taxon>Pseudomonadati</taxon>
        <taxon>Pseudomonadota</taxon>
        <taxon>Alphaproteobacteria</taxon>
        <taxon>Sphingomonadales</taxon>
        <taxon>Sphingomonadaceae</taxon>
        <taxon>Sphingobium</taxon>
    </lineage>
</organism>
<proteinExistence type="inferred from homology"/>
<keyword evidence="2" id="KW-0413">Isomerase</keyword>
<evidence type="ECO:0000256" key="1">
    <source>
        <dbReference type="ARBA" id="ARBA00007847"/>
    </source>
</evidence>
<evidence type="ECO:0000256" key="2">
    <source>
        <dbReference type="ARBA" id="ARBA00023235"/>
    </source>
</evidence>
<dbReference type="EMBL" id="AP017655">
    <property type="protein sequence ID" value="BAV65942.1"/>
    <property type="molecule type" value="Genomic_DNA"/>
</dbReference>